<dbReference type="EMBL" id="BMAW01056641">
    <property type="protein sequence ID" value="GFT06786.1"/>
    <property type="molecule type" value="Genomic_DNA"/>
</dbReference>
<sequence>MRVTRQRWCKDRLKWDFQDNLLFMNRCTVLPTLIGVSAVDVASKRRLHTDCLKRSVKFKTSDMVWACMSAAGLEKLRILSGRVNFEEYVEVIAHFMINHRKIYFRGNF</sequence>
<evidence type="ECO:0000313" key="2">
    <source>
        <dbReference type="Proteomes" id="UP000887013"/>
    </source>
</evidence>
<dbReference type="AlphaFoldDB" id="A0A8X6NCS5"/>
<organism evidence="1 2">
    <name type="scientific">Nephila pilipes</name>
    <name type="common">Giant wood spider</name>
    <name type="synonym">Nephila maculata</name>
    <dbReference type="NCBI Taxonomy" id="299642"/>
    <lineage>
        <taxon>Eukaryota</taxon>
        <taxon>Metazoa</taxon>
        <taxon>Ecdysozoa</taxon>
        <taxon>Arthropoda</taxon>
        <taxon>Chelicerata</taxon>
        <taxon>Arachnida</taxon>
        <taxon>Araneae</taxon>
        <taxon>Araneomorphae</taxon>
        <taxon>Entelegynae</taxon>
        <taxon>Araneoidea</taxon>
        <taxon>Nephilidae</taxon>
        <taxon>Nephila</taxon>
    </lineage>
</organism>
<reference evidence="1" key="1">
    <citation type="submission" date="2020-08" db="EMBL/GenBank/DDBJ databases">
        <title>Multicomponent nature underlies the extraordinary mechanical properties of spider dragline silk.</title>
        <authorList>
            <person name="Kono N."/>
            <person name="Nakamura H."/>
            <person name="Mori M."/>
            <person name="Yoshida Y."/>
            <person name="Ohtoshi R."/>
            <person name="Malay A.D."/>
            <person name="Moran D.A.P."/>
            <person name="Tomita M."/>
            <person name="Numata K."/>
            <person name="Arakawa K."/>
        </authorList>
    </citation>
    <scope>NUCLEOTIDE SEQUENCE</scope>
</reference>
<dbReference type="OrthoDB" id="10006939at2759"/>
<protein>
    <submittedName>
        <fullName evidence="1">Uncharacterized protein</fullName>
    </submittedName>
</protein>
<accession>A0A8X6NCS5</accession>
<dbReference type="Gene3D" id="3.30.420.10">
    <property type="entry name" value="Ribonuclease H-like superfamily/Ribonuclease H"/>
    <property type="match status" value="1"/>
</dbReference>
<name>A0A8X6NCS5_NEPPI</name>
<evidence type="ECO:0000313" key="1">
    <source>
        <dbReference type="EMBL" id="GFT06786.1"/>
    </source>
</evidence>
<proteinExistence type="predicted"/>
<dbReference type="GO" id="GO:0003676">
    <property type="term" value="F:nucleic acid binding"/>
    <property type="evidence" value="ECO:0007669"/>
    <property type="project" value="InterPro"/>
</dbReference>
<dbReference type="Proteomes" id="UP000887013">
    <property type="component" value="Unassembled WGS sequence"/>
</dbReference>
<comment type="caution">
    <text evidence="1">The sequence shown here is derived from an EMBL/GenBank/DDBJ whole genome shotgun (WGS) entry which is preliminary data.</text>
</comment>
<gene>
    <name evidence="1" type="ORF">NPIL_355171</name>
</gene>
<keyword evidence="2" id="KW-1185">Reference proteome</keyword>
<dbReference type="InterPro" id="IPR036397">
    <property type="entry name" value="RNaseH_sf"/>
</dbReference>